<dbReference type="PANTHER" id="PTHR41259:SF1">
    <property type="entry name" value="DOUBLE-STRAND BREAK REPAIR RAD50 ATPASE, PUTATIVE-RELATED"/>
    <property type="match status" value="1"/>
</dbReference>
<dbReference type="SUPFAM" id="SSF52540">
    <property type="entry name" value="P-loop containing nucleoside triphosphate hydrolases"/>
    <property type="match status" value="1"/>
</dbReference>
<feature type="domain" description="YhaN AAA" evidence="3">
    <location>
        <begin position="1"/>
        <end position="200"/>
    </location>
</feature>
<dbReference type="PANTHER" id="PTHR41259">
    <property type="entry name" value="DOUBLE-STRAND BREAK REPAIR RAD50 ATPASE, PUTATIVE-RELATED"/>
    <property type="match status" value="1"/>
</dbReference>
<evidence type="ECO:0000256" key="1">
    <source>
        <dbReference type="SAM" id="Coils"/>
    </source>
</evidence>
<gene>
    <name evidence="4" type="ORF">ACFSR0_03755</name>
</gene>
<feature type="transmembrane region" description="Helical" evidence="2">
    <location>
        <begin position="420"/>
        <end position="437"/>
    </location>
</feature>
<dbReference type="RefSeq" id="WP_379980054.1">
    <property type="nucleotide sequence ID" value="NZ_JBHUMO010000025.1"/>
</dbReference>
<evidence type="ECO:0000256" key="2">
    <source>
        <dbReference type="SAM" id="Phobius"/>
    </source>
</evidence>
<evidence type="ECO:0000313" key="4">
    <source>
        <dbReference type="EMBL" id="MFD2728545.1"/>
    </source>
</evidence>
<proteinExistence type="predicted"/>
<dbReference type="EMBL" id="JBHUMO010000025">
    <property type="protein sequence ID" value="MFD2728545.1"/>
    <property type="molecule type" value="Genomic_DNA"/>
</dbReference>
<evidence type="ECO:0000313" key="5">
    <source>
        <dbReference type="Proteomes" id="UP001597427"/>
    </source>
</evidence>
<name>A0ABW5TH00_9ENTE</name>
<comment type="caution">
    <text evidence="4">The sequence shown here is derived from an EMBL/GenBank/DDBJ whole genome shotgun (WGS) entry which is preliminary data.</text>
</comment>
<dbReference type="InterPro" id="IPR038734">
    <property type="entry name" value="YhaN_AAA"/>
</dbReference>
<feature type="coiled-coil region" evidence="1">
    <location>
        <begin position="694"/>
        <end position="737"/>
    </location>
</feature>
<accession>A0ABW5TH00</accession>
<keyword evidence="2" id="KW-0472">Membrane</keyword>
<evidence type="ECO:0000259" key="3">
    <source>
        <dbReference type="Pfam" id="PF13514"/>
    </source>
</evidence>
<keyword evidence="2" id="KW-0812">Transmembrane</keyword>
<protein>
    <submittedName>
        <fullName evidence="4">AAA family ATPase</fullName>
    </submittedName>
</protein>
<reference evidence="5" key="1">
    <citation type="journal article" date="2019" name="Int. J. Syst. Evol. Microbiol.">
        <title>The Global Catalogue of Microorganisms (GCM) 10K type strain sequencing project: providing services to taxonomists for standard genome sequencing and annotation.</title>
        <authorList>
            <consortium name="The Broad Institute Genomics Platform"/>
            <consortium name="The Broad Institute Genome Sequencing Center for Infectious Disease"/>
            <person name="Wu L."/>
            <person name="Ma J."/>
        </authorList>
    </citation>
    <scope>NUCLEOTIDE SEQUENCE [LARGE SCALE GENOMIC DNA]</scope>
    <source>
        <strain evidence="5">TISTR 932</strain>
    </source>
</reference>
<dbReference type="Gene3D" id="3.40.50.300">
    <property type="entry name" value="P-loop containing nucleotide triphosphate hydrolases"/>
    <property type="match status" value="2"/>
</dbReference>
<keyword evidence="1" id="KW-0175">Coiled coil</keyword>
<dbReference type="Pfam" id="PF13514">
    <property type="entry name" value="AAA_27"/>
    <property type="match status" value="1"/>
</dbReference>
<keyword evidence="5" id="KW-1185">Reference proteome</keyword>
<feature type="coiled-coil region" evidence="1">
    <location>
        <begin position="182"/>
        <end position="240"/>
    </location>
</feature>
<organism evidence="4 5">
    <name type="scientific">Enterococcus camelliae</name>
    <dbReference type="NCBI Taxonomy" id="453959"/>
    <lineage>
        <taxon>Bacteria</taxon>
        <taxon>Bacillati</taxon>
        <taxon>Bacillota</taxon>
        <taxon>Bacilli</taxon>
        <taxon>Lactobacillales</taxon>
        <taxon>Enterococcaceae</taxon>
        <taxon>Enterococcus</taxon>
    </lineage>
</organism>
<sequence length="885" mass="103502">MHIIKAEIVGFGAYRQREFTFSAGNQLIYGENEAGKSTLYQFIQAMLFGFPKKSTKKRDYTPTDGAAYGGRLWIATPQYKSIKIERFRQANRGKARVWLGELETTEEHLQTVLGGLTLAMFQEIYTFQQEQLSKLDHLQEDELHQALLSIGISGNQSIMSSIQADKKNNQALFRPRGQRLPLNQLIQQYKQLQARIQVKEQQEAQVQAKVQRVGQIQHEMEQMNQTSTALHEHAQQYEQQTLHWSLYEEWQMLRQTLPKEENLATPELTRRVQHFYQRYQDVTATIQKHQAEIARLEQGNTSERYFFYLEHEATIQQVSKAQVELARMVDQVAQQTNTLQVKLQQQQKLEAKWGWQTNHPPALAQQAIYDQLATIKKLQQESQLLHERKRWIAEQQVATQEKQMSEIDHYQAKKDYAKPLRIVAIVALVLGGITVLIRGLGPSIFFMLLGISSGIMSYRLSSSKNTQSVYESSSEASKRQTNYELELQDLSDQLLGKQEAYEQLVHQLYPFFGEQVPVDEWPFIVQHYDEEVQIYLDLLQSLPPLRQSINTIQTKLAEKEQIWSDFGEWLPLAKLPLMEQVTKILAFGEEMQAIKIERLQQPSTLLAKQVQQLQLEREQLIKTHDALLHQLGIEQPTDIPMWMRQWEEYWQQRKREKELAQMLAGIYPQQIKKDELATLVQKNHQQQMDLKHQKELLVAEQQKLRLELAQLQEDGTLDELYQQRVLLEDDLQESTTQWASNQLHAAMLGDLATNRSEQQLPQLVQKAAHFFQILTRNHYQKIWFDEGLLFVANEKQTFDIYQLSTGTKDQLIMAIRFAYLSLQGNETLCPIMIDDGWLHYDYQRKYDLAQLFKEFGKTMQVICLSSDREMVSYYQELDQMQMSIE</sequence>
<dbReference type="InterPro" id="IPR027417">
    <property type="entry name" value="P-loop_NTPase"/>
</dbReference>
<dbReference type="Proteomes" id="UP001597427">
    <property type="component" value="Unassembled WGS sequence"/>
</dbReference>
<keyword evidence="2" id="KW-1133">Transmembrane helix</keyword>